<organism evidence="2 3">
    <name type="scientific">Gulosibacter faecalis</name>
    <dbReference type="NCBI Taxonomy" id="272240"/>
    <lineage>
        <taxon>Bacteria</taxon>
        <taxon>Bacillati</taxon>
        <taxon>Actinomycetota</taxon>
        <taxon>Actinomycetes</taxon>
        <taxon>Micrococcales</taxon>
        <taxon>Microbacteriaceae</taxon>
        <taxon>Gulosibacter</taxon>
    </lineage>
</organism>
<evidence type="ECO:0000256" key="1">
    <source>
        <dbReference type="SAM" id="Phobius"/>
    </source>
</evidence>
<dbReference type="EMBL" id="JBHUNE010000001">
    <property type="protein sequence ID" value="MFD2756947.1"/>
    <property type="molecule type" value="Genomic_DNA"/>
</dbReference>
<comment type="caution">
    <text evidence="2">The sequence shown here is derived from an EMBL/GenBank/DDBJ whole genome shotgun (WGS) entry which is preliminary data.</text>
</comment>
<keyword evidence="1" id="KW-1133">Transmembrane helix</keyword>
<dbReference type="Proteomes" id="UP001597492">
    <property type="component" value="Unassembled WGS sequence"/>
</dbReference>
<sequence length="139" mass="14180">MSLAAPLVVGSADAVAGVLIAALASSTDIGVAFGDAVLQAVVTIPAVWMITAVSVAVVGARPQVPLAALVGVVAAFGLTLLGPTFKLWDWVLAISPFWHIPNVAEAGADWSGLAWVSLVTVVFVVVGFAGFRRRDLATT</sequence>
<proteinExistence type="predicted"/>
<evidence type="ECO:0008006" key="4">
    <source>
        <dbReference type="Google" id="ProtNLM"/>
    </source>
</evidence>
<keyword evidence="1" id="KW-0472">Membrane</keyword>
<gene>
    <name evidence="2" type="ORF">ACFSW7_00960</name>
</gene>
<feature type="transmembrane region" description="Helical" evidence="1">
    <location>
        <begin position="66"/>
        <end position="88"/>
    </location>
</feature>
<keyword evidence="1" id="KW-0812">Transmembrane</keyword>
<reference evidence="3" key="1">
    <citation type="journal article" date="2019" name="Int. J. Syst. Evol. Microbiol.">
        <title>The Global Catalogue of Microorganisms (GCM) 10K type strain sequencing project: providing services to taxonomists for standard genome sequencing and annotation.</title>
        <authorList>
            <consortium name="The Broad Institute Genomics Platform"/>
            <consortium name="The Broad Institute Genome Sequencing Center for Infectious Disease"/>
            <person name="Wu L."/>
            <person name="Ma J."/>
        </authorList>
    </citation>
    <scope>NUCLEOTIDE SEQUENCE [LARGE SCALE GENOMIC DNA]</scope>
    <source>
        <strain evidence="3">TISTR 1514</strain>
    </source>
</reference>
<protein>
    <recommendedName>
        <fullName evidence="4">ABC transporter permease</fullName>
    </recommendedName>
</protein>
<name>A0ABW5UTI8_9MICO</name>
<feature type="transmembrane region" description="Helical" evidence="1">
    <location>
        <begin position="36"/>
        <end position="59"/>
    </location>
</feature>
<accession>A0ABW5UTI8</accession>
<keyword evidence="3" id="KW-1185">Reference proteome</keyword>
<evidence type="ECO:0000313" key="2">
    <source>
        <dbReference type="EMBL" id="MFD2756947.1"/>
    </source>
</evidence>
<feature type="transmembrane region" description="Helical" evidence="1">
    <location>
        <begin position="112"/>
        <end position="131"/>
    </location>
</feature>
<evidence type="ECO:0000313" key="3">
    <source>
        <dbReference type="Proteomes" id="UP001597492"/>
    </source>
</evidence>
<dbReference type="RefSeq" id="WP_019618954.1">
    <property type="nucleotide sequence ID" value="NZ_JBHUNE010000001.1"/>
</dbReference>